<accession>A0A8J5L3B0</accession>
<dbReference type="SMART" id="SM00369">
    <property type="entry name" value="LRR_TYP"/>
    <property type="match status" value="3"/>
</dbReference>
<dbReference type="InterPro" id="IPR001245">
    <property type="entry name" value="Ser-Thr/Tyr_kinase_cat_dom"/>
</dbReference>
<evidence type="ECO:0000256" key="2">
    <source>
        <dbReference type="ARBA" id="ARBA00022614"/>
    </source>
</evidence>
<evidence type="ECO:0000256" key="1">
    <source>
        <dbReference type="ARBA" id="ARBA00004370"/>
    </source>
</evidence>
<dbReference type="PROSITE" id="PS50011">
    <property type="entry name" value="PROTEIN_KINASE_DOM"/>
    <property type="match status" value="1"/>
</dbReference>
<keyword evidence="5 9" id="KW-1133">Transmembrane helix</keyword>
<dbReference type="OrthoDB" id="676979at2759"/>
<evidence type="ECO:0000256" key="4">
    <source>
        <dbReference type="ARBA" id="ARBA00022737"/>
    </source>
</evidence>
<dbReference type="GO" id="GO:0004672">
    <property type="term" value="F:protein kinase activity"/>
    <property type="evidence" value="ECO:0007669"/>
    <property type="project" value="InterPro"/>
</dbReference>
<keyword evidence="2" id="KW-0433">Leucine-rich repeat</keyword>
<keyword evidence="7" id="KW-0675">Receptor</keyword>
<evidence type="ECO:0000259" key="10">
    <source>
        <dbReference type="PROSITE" id="PS50011"/>
    </source>
</evidence>
<dbReference type="Pfam" id="PF00560">
    <property type="entry name" value="LRR_1"/>
    <property type="match status" value="2"/>
</dbReference>
<evidence type="ECO:0000256" key="9">
    <source>
        <dbReference type="SAM" id="Phobius"/>
    </source>
</evidence>
<dbReference type="PANTHER" id="PTHR48056:SF37">
    <property type="entry name" value="PROTEIN KINASE DOMAIN-CONTAINING PROTEIN"/>
    <property type="match status" value="1"/>
</dbReference>
<reference evidence="11 12" key="1">
    <citation type="submission" date="2020-08" db="EMBL/GenBank/DDBJ databases">
        <title>Plant Genome Project.</title>
        <authorList>
            <person name="Zhang R.-G."/>
        </authorList>
    </citation>
    <scope>NUCLEOTIDE SEQUENCE [LARGE SCALE GENOMIC DNA]</scope>
    <source>
        <tissue evidence="11">Rhizome</tissue>
    </source>
</reference>
<dbReference type="EMBL" id="JACMSC010000008">
    <property type="protein sequence ID" value="KAG6510085.1"/>
    <property type="molecule type" value="Genomic_DNA"/>
</dbReference>
<dbReference type="InterPro" id="IPR001611">
    <property type="entry name" value="Leu-rich_rpt"/>
</dbReference>
<dbReference type="InterPro" id="IPR050647">
    <property type="entry name" value="Plant_LRR-RLKs"/>
</dbReference>
<evidence type="ECO:0000256" key="8">
    <source>
        <dbReference type="ARBA" id="ARBA00023180"/>
    </source>
</evidence>
<evidence type="ECO:0000256" key="7">
    <source>
        <dbReference type="ARBA" id="ARBA00023170"/>
    </source>
</evidence>
<comment type="caution">
    <text evidence="11">The sequence shown here is derived from an EMBL/GenBank/DDBJ whole genome shotgun (WGS) entry which is preliminary data.</text>
</comment>
<name>A0A8J5L3B0_ZINOF</name>
<keyword evidence="8" id="KW-0325">Glycoprotein</keyword>
<evidence type="ECO:0000256" key="5">
    <source>
        <dbReference type="ARBA" id="ARBA00022989"/>
    </source>
</evidence>
<dbReference type="GO" id="GO:0005524">
    <property type="term" value="F:ATP binding"/>
    <property type="evidence" value="ECO:0007669"/>
    <property type="project" value="InterPro"/>
</dbReference>
<dbReference type="Pfam" id="PF13855">
    <property type="entry name" value="LRR_8"/>
    <property type="match status" value="1"/>
</dbReference>
<proteinExistence type="predicted"/>
<gene>
    <name evidence="11" type="ORF">ZIOFF_028093</name>
</gene>
<dbReference type="Proteomes" id="UP000734854">
    <property type="component" value="Unassembled WGS sequence"/>
</dbReference>
<sequence>MALIPYQLHAIFFFFFFSLLFLLFVVQGNVDELRALMELKSSLDPESLRLSSWAADGEPCRGEFEGVVCDAAGKVANISLQGKGLSGSISPAVARLRSLTGLYLHFNNISGAIPREIANLTALSDLYLNVNNLSGGIPEELGIMVALQVLQLSNNKLTGSIPPQLGLLKSLNLLALQSNSLNGAIPATLGDLVELTWLDLSSNHLFGSVPVKISQLPQLTFLDVQNNLLSGNVPSELKRLGSSFKYGNNTGLCGSGFTDLRVCTSADLSPSRPEPFSAGLTPQDLPQSVNISSDCNTTHCSSSSNSSNLAIIIATTIAVFGVVVCALMAFFWLQNYQKQKLSSGLLRGSNGVVSTDPTAKSSYQTASPLISLEYSNRWDPMTDERSSIGSSQEAPQIYRFNLEEIECATQYFSEVNLLSKKSSFAATYKGILRDGTEVAVKRINKTSCKSEEAEFLMGLKALTLLRHENLVGLRGFCYSRARGECFLIYDFVANGSLSEYLDVKCDEIHKVLDWSVRVCIIKGIAKGMEYLHSDKPSKPSLLHQNMSSTKVLIDRHFNPLLSSSALHKLLADDVIFSSLKTSAAMGYLAPEYTMVGRFSEKSDVYAFGVIVFQLLTGKTRISHLRPEMESGKLEDLIDENLQGNYSKPEAAKLAGMALLCTSEVPNQRPTMEAILQELDGSRSRN</sequence>
<dbReference type="InterPro" id="IPR000719">
    <property type="entry name" value="Prot_kinase_dom"/>
</dbReference>
<dbReference type="Pfam" id="PF07714">
    <property type="entry name" value="PK_Tyr_Ser-Thr"/>
    <property type="match status" value="1"/>
</dbReference>
<keyword evidence="12" id="KW-1185">Reference proteome</keyword>
<evidence type="ECO:0000256" key="3">
    <source>
        <dbReference type="ARBA" id="ARBA00022692"/>
    </source>
</evidence>
<evidence type="ECO:0000256" key="6">
    <source>
        <dbReference type="ARBA" id="ARBA00023136"/>
    </source>
</evidence>
<feature type="transmembrane region" description="Helical" evidence="9">
    <location>
        <begin position="309"/>
        <end position="333"/>
    </location>
</feature>
<organism evidence="11 12">
    <name type="scientific">Zingiber officinale</name>
    <name type="common">Ginger</name>
    <name type="synonym">Amomum zingiber</name>
    <dbReference type="NCBI Taxonomy" id="94328"/>
    <lineage>
        <taxon>Eukaryota</taxon>
        <taxon>Viridiplantae</taxon>
        <taxon>Streptophyta</taxon>
        <taxon>Embryophyta</taxon>
        <taxon>Tracheophyta</taxon>
        <taxon>Spermatophyta</taxon>
        <taxon>Magnoliopsida</taxon>
        <taxon>Liliopsida</taxon>
        <taxon>Zingiberales</taxon>
        <taxon>Zingiberaceae</taxon>
        <taxon>Zingiber</taxon>
    </lineage>
</organism>
<dbReference type="GO" id="GO:0033612">
    <property type="term" value="F:receptor serine/threonine kinase binding"/>
    <property type="evidence" value="ECO:0007669"/>
    <property type="project" value="TreeGrafter"/>
</dbReference>
<evidence type="ECO:0000313" key="11">
    <source>
        <dbReference type="EMBL" id="KAG6510085.1"/>
    </source>
</evidence>
<keyword evidence="3 9" id="KW-0812">Transmembrane</keyword>
<evidence type="ECO:0000313" key="12">
    <source>
        <dbReference type="Proteomes" id="UP000734854"/>
    </source>
</evidence>
<protein>
    <recommendedName>
        <fullName evidence="10">Protein kinase domain-containing protein</fullName>
    </recommendedName>
</protein>
<dbReference type="InterPro" id="IPR013210">
    <property type="entry name" value="LRR_N_plant-typ"/>
</dbReference>
<dbReference type="Pfam" id="PF08263">
    <property type="entry name" value="LRRNT_2"/>
    <property type="match status" value="1"/>
</dbReference>
<dbReference type="FunFam" id="3.30.200.20:FF:000371">
    <property type="entry name" value="Protein NSP-INTERACTING KINASE 2"/>
    <property type="match status" value="1"/>
</dbReference>
<dbReference type="AlphaFoldDB" id="A0A8J5L3B0"/>
<dbReference type="GO" id="GO:0016020">
    <property type="term" value="C:membrane"/>
    <property type="evidence" value="ECO:0007669"/>
    <property type="project" value="UniProtKB-SubCell"/>
</dbReference>
<dbReference type="FunFam" id="3.80.10.10:FF:000379">
    <property type="entry name" value="Protein NSP-INTERACTING KINASE 2"/>
    <property type="match status" value="1"/>
</dbReference>
<keyword evidence="6 9" id="KW-0472">Membrane</keyword>
<feature type="domain" description="Protein kinase" evidence="10">
    <location>
        <begin position="413"/>
        <end position="685"/>
    </location>
</feature>
<dbReference type="InterPro" id="IPR003591">
    <property type="entry name" value="Leu-rich_rpt_typical-subtyp"/>
</dbReference>
<comment type="subcellular location">
    <subcellularLocation>
        <location evidence="1">Membrane</location>
    </subcellularLocation>
</comment>
<dbReference type="PANTHER" id="PTHR48056">
    <property type="entry name" value="LRR RECEPTOR-LIKE SERINE/THREONINE-PROTEIN KINASE-RELATED"/>
    <property type="match status" value="1"/>
</dbReference>
<dbReference type="PROSITE" id="PS51450">
    <property type="entry name" value="LRR"/>
    <property type="match status" value="1"/>
</dbReference>
<keyword evidence="4" id="KW-0677">Repeat</keyword>